<dbReference type="InterPro" id="IPR051448">
    <property type="entry name" value="CdaR-like_regulators"/>
</dbReference>
<dbReference type="PATRIC" id="fig|285983.3.peg.883"/>
<feature type="domain" description="PucR C-terminal helix-turn-helix" evidence="1">
    <location>
        <begin position="238"/>
        <end position="293"/>
    </location>
</feature>
<reference evidence="2 3" key="1">
    <citation type="submission" date="2015-01" db="EMBL/GenBank/DDBJ databases">
        <title>Draft genome sequences of the supercritical CO2 tolerant bacteria Bacillus subterraneus MITOT1 and Bacillus cereus MIT0214.</title>
        <authorList>
            <person name="Peet K.C."/>
            <person name="Thompson J.R."/>
        </authorList>
    </citation>
    <scope>NUCLEOTIDE SEQUENCE [LARGE SCALE GENOMIC DNA]</scope>
    <source>
        <strain evidence="2 3">MITOT1</strain>
    </source>
</reference>
<sequence>MMNKIVAYFPDSVTYNHFPTHPSSDHYWFHSTAEKPLWISIPKEHITEDQLDLLKNLLQYVDIDHQTASLSGKALAWSDFLFHGGTIPQSAADEVRFIQFQLQGKNIETEEINEALKGFFPDHTILWMKDSYGMIMEEKKEIIENADELQSISATLESDFFMKIAFYLGKFQTVSEQLPDHFRNEKQVFHEVMKLTNRREVFTFEKAFPMLLATQLPAHLQEILANSILEPFRDDKELMATIRTFLESNSNVSLAAKKLYVHRNTLQYRLEKFTEKTGVQLKDFDAAIVVYFAGLFKELY</sequence>
<accession>A0A0D6ZBG8</accession>
<evidence type="ECO:0000259" key="1">
    <source>
        <dbReference type="Pfam" id="PF13556"/>
    </source>
</evidence>
<evidence type="ECO:0000313" key="2">
    <source>
        <dbReference type="EMBL" id="KIY21918.1"/>
    </source>
</evidence>
<dbReference type="Gene3D" id="1.10.10.2840">
    <property type="entry name" value="PucR C-terminal helix-turn-helix domain"/>
    <property type="match status" value="1"/>
</dbReference>
<dbReference type="EMBL" id="JXIQ01000088">
    <property type="protein sequence ID" value="KIY21918.1"/>
    <property type="molecule type" value="Genomic_DNA"/>
</dbReference>
<dbReference type="InterPro" id="IPR025736">
    <property type="entry name" value="PucR_C-HTH_dom"/>
</dbReference>
<dbReference type="PANTHER" id="PTHR33744:SF15">
    <property type="entry name" value="CARBOHYDRATE DIACID REGULATOR"/>
    <property type="match status" value="1"/>
</dbReference>
<comment type="caution">
    <text evidence="2">The sequence shown here is derived from an EMBL/GenBank/DDBJ whole genome shotgun (WGS) entry which is preliminary data.</text>
</comment>
<dbReference type="InterPro" id="IPR042070">
    <property type="entry name" value="PucR_C-HTH_sf"/>
</dbReference>
<keyword evidence="3" id="KW-1185">Reference proteome</keyword>
<name>A0A0D6ZBG8_9BACI</name>
<dbReference type="InterPro" id="IPR009057">
    <property type="entry name" value="Homeodomain-like_sf"/>
</dbReference>
<dbReference type="PANTHER" id="PTHR33744">
    <property type="entry name" value="CARBOHYDRATE DIACID REGULATOR"/>
    <property type="match status" value="1"/>
</dbReference>
<gene>
    <name evidence="2" type="ORF">UB32_11150</name>
</gene>
<dbReference type="RefSeq" id="WP_044393817.1">
    <property type="nucleotide sequence ID" value="NZ_JXIQ01000088.1"/>
</dbReference>
<dbReference type="Proteomes" id="UP000032512">
    <property type="component" value="Unassembled WGS sequence"/>
</dbReference>
<dbReference type="OrthoDB" id="9792148at2"/>
<dbReference type="SUPFAM" id="SSF46689">
    <property type="entry name" value="Homeodomain-like"/>
    <property type="match status" value="1"/>
</dbReference>
<dbReference type="AlphaFoldDB" id="A0A0D6ZBG8"/>
<dbReference type="Pfam" id="PF13556">
    <property type="entry name" value="HTH_30"/>
    <property type="match status" value="1"/>
</dbReference>
<protein>
    <recommendedName>
        <fullName evidence="1">PucR C-terminal helix-turn-helix domain-containing protein</fullName>
    </recommendedName>
</protein>
<proteinExistence type="predicted"/>
<evidence type="ECO:0000313" key="3">
    <source>
        <dbReference type="Proteomes" id="UP000032512"/>
    </source>
</evidence>
<organism evidence="2 3">
    <name type="scientific">Mesobacillus subterraneus</name>
    <dbReference type="NCBI Taxonomy" id="285983"/>
    <lineage>
        <taxon>Bacteria</taxon>
        <taxon>Bacillati</taxon>
        <taxon>Bacillota</taxon>
        <taxon>Bacilli</taxon>
        <taxon>Bacillales</taxon>
        <taxon>Bacillaceae</taxon>
        <taxon>Mesobacillus</taxon>
    </lineage>
</organism>